<feature type="chain" id="PRO_5041442709" evidence="1">
    <location>
        <begin position="21"/>
        <end position="148"/>
    </location>
</feature>
<reference evidence="2" key="1">
    <citation type="submission" date="2020-03" db="EMBL/GenBank/DDBJ databases">
        <title>Studies in the Genomics of Life Span.</title>
        <authorList>
            <person name="Glass D."/>
        </authorList>
    </citation>
    <scope>NUCLEOTIDE SEQUENCE</scope>
    <source>
        <strain evidence="2">SUZIE</strain>
        <tissue evidence="2">Muscle</tissue>
    </source>
</reference>
<dbReference type="InterPro" id="IPR013783">
    <property type="entry name" value="Ig-like_fold"/>
</dbReference>
<evidence type="ECO:0000313" key="3">
    <source>
        <dbReference type="Proteomes" id="UP001166674"/>
    </source>
</evidence>
<dbReference type="AlphaFoldDB" id="A0AA41N106"/>
<protein>
    <submittedName>
        <fullName evidence="2">Ig kappa chain V-IV region</fullName>
    </submittedName>
</protein>
<sequence>MVSQSHVCMSLFLWVSGACGDMEMTQSPGSLAVCAEVMVTISCRSSQGLSCNQKDNIAWHQQSLNRLPDCSSPGHPRGHWEPIKVQGSESGTEFSLLSSMLQAEDGAECSCGQLHSAPPTELQPQTQTSHQLEGQRVFVPLLLLLTGP</sequence>
<feature type="signal peptide" evidence="1">
    <location>
        <begin position="1"/>
        <end position="20"/>
    </location>
</feature>
<gene>
    <name evidence="2" type="ORF">SUZIE_164685</name>
</gene>
<dbReference type="EMBL" id="JAATJV010378651">
    <property type="protein sequence ID" value="MBZ3881782.1"/>
    <property type="molecule type" value="Genomic_DNA"/>
</dbReference>
<keyword evidence="1" id="KW-0732">Signal</keyword>
<dbReference type="Proteomes" id="UP001166674">
    <property type="component" value="Unassembled WGS sequence"/>
</dbReference>
<evidence type="ECO:0000256" key="1">
    <source>
        <dbReference type="SAM" id="SignalP"/>
    </source>
</evidence>
<dbReference type="Gene3D" id="2.60.40.10">
    <property type="entry name" value="Immunoglobulins"/>
    <property type="match status" value="1"/>
</dbReference>
<dbReference type="SUPFAM" id="SSF48726">
    <property type="entry name" value="Immunoglobulin"/>
    <property type="match status" value="1"/>
</dbReference>
<keyword evidence="3" id="KW-1185">Reference proteome</keyword>
<comment type="caution">
    <text evidence="2">The sequence shown here is derived from an EMBL/GenBank/DDBJ whole genome shotgun (WGS) entry which is preliminary data.</text>
</comment>
<accession>A0AA41N106</accession>
<proteinExistence type="predicted"/>
<organism evidence="2 3">
    <name type="scientific">Sciurus carolinensis</name>
    <name type="common">Eastern gray squirrel</name>
    <dbReference type="NCBI Taxonomy" id="30640"/>
    <lineage>
        <taxon>Eukaryota</taxon>
        <taxon>Metazoa</taxon>
        <taxon>Chordata</taxon>
        <taxon>Craniata</taxon>
        <taxon>Vertebrata</taxon>
        <taxon>Euteleostomi</taxon>
        <taxon>Mammalia</taxon>
        <taxon>Eutheria</taxon>
        <taxon>Euarchontoglires</taxon>
        <taxon>Glires</taxon>
        <taxon>Rodentia</taxon>
        <taxon>Sciuromorpha</taxon>
        <taxon>Sciuridae</taxon>
        <taxon>Sciurinae</taxon>
        <taxon>Sciurini</taxon>
        <taxon>Sciurus</taxon>
    </lineage>
</organism>
<evidence type="ECO:0000313" key="2">
    <source>
        <dbReference type="EMBL" id="MBZ3881782.1"/>
    </source>
</evidence>
<dbReference type="InterPro" id="IPR036179">
    <property type="entry name" value="Ig-like_dom_sf"/>
</dbReference>
<name>A0AA41N106_SCICA</name>